<reference evidence="4" key="1">
    <citation type="submission" date="2022-08" db="EMBL/GenBank/DDBJ databases">
        <title>Novel sulfate-reducing endosymbionts in the free-living metamonad Anaeramoeba.</title>
        <authorList>
            <person name="Jerlstrom-Hultqvist J."/>
            <person name="Cepicka I."/>
            <person name="Gallot-Lavallee L."/>
            <person name="Salas-Leiva D."/>
            <person name="Curtis B.A."/>
            <person name="Zahonova K."/>
            <person name="Pipaliya S."/>
            <person name="Dacks J."/>
            <person name="Roger A.J."/>
        </authorList>
    </citation>
    <scope>NUCLEOTIDE SEQUENCE</scope>
    <source>
        <strain evidence="4">Schooner1</strain>
    </source>
</reference>
<name>A0ABQ8YFS4_9EUKA</name>
<proteinExistence type="predicted"/>
<evidence type="ECO:0000256" key="1">
    <source>
        <dbReference type="PROSITE-ProRule" id="PRU00176"/>
    </source>
</evidence>
<gene>
    <name evidence="4" type="ORF">M0813_21811</name>
</gene>
<feature type="compositionally biased region" description="Basic residues" evidence="2">
    <location>
        <begin position="63"/>
        <end position="75"/>
    </location>
</feature>
<keyword evidence="5" id="KW-1185">Reference proteome</keyword>
<keyword evidence="1" id="KW-0694">RNA-binding</keyword>
<dbReference type="EMBL" id="JAOAOG010000168">
    <property type="protein sequence ID" value="KAJ6243374.1"/>
    <property type="molecule type" value="Genomic_DNA"/>
</dbReference>
<organism evidence="4 5">
    <name type="scientific">Anaeramoeba flamelloides</name>
    <dbReference type="NCBI Taxonomy" id="1746091"/>
    <lineage>
        <taxon>Eukaryota</taxon>
        <taxon>Metamonada</taxon>
        <taxon>Anaeramoebidae</taxon>
        <taxon>Anaeramoeba</taxon>
    </lineage>
</organism>
<accession>A0ABQ8YFS4</accession>
<feature type="compositionally biased region" description="Low complexity" evidence="2">
    <location>
        <begin position="28"/>
        <end position="42"/>
    </location>
</feature>
<sequence>MSEYDEDYKKKKKNLFYSKKNKKENQNKKSNTSNNENRTKTNVQKNEKTLQNKHYKQSQSSNQKKKKNYQKKKEKNTKQEKKKEKKNTKNVKNAPKPRKKSRNNMEIDPPKHQNLNCQNNTQNEKKDHKRSKISTNRGSSINYEFLPNAIFMHNIPYTANYYDIESLLDSYVEIKELILLLDRFNRFKGSAKIILTNEEESKKILNFSGKLSIFNRIIFFHKFRNIKTGKINKTQAEKINNQKNTKRNQPTSSKQHKKNTKDIKNNEWFEKNFLNKNNDNNKNKNTNKNYKRKFSNNQIVIFNLPTNINKENIFKSFKII</sequence>
<feature type="compositionally biased region" description="Polar residues" evidence="2">
    <location>
        <begin position="113"/>
        <end position="122"/>
    </location>
</feature>
<evidence type="ECO:0000313" key="5">
    <source>
        <dbReference type="Proteomes" id="UP001150062"/>
    </source>
</evidence>
<dbReference type="InterPro" id="IPR035979">
    <property type="entry name" value="RBD_domain_sf"/>
</dbReference>
<feature type="compositionally biased region" description="Basic residues" evidence="2">
    <location>
        <begin position="10"/>
        <end position="22"/>
    </location>
</feature>
<evidence type="ECO:0000313" key="4">
    <source>
        <dbReference type="EMBL" id="KAJ6243374.1"/>
    </source>
</evidence>
<feature type="compositionally biased region" description="Basic residues" evidence="2">
    <location>
        <begin position="83"/>
        <end position="102"/>
    </location>
</feature>
<dbReference type="InterPro" id="IPR000504">
    <property type="entry name" value="RRM_dom"/>
</dbReference>
<dbReference type="PROSITE" id="PS50102">
    <property type="entry name" value="RRM"/>
    <property type="match status" value="1"/>
</dbReference>
<dbReference type="Gene3D" id="3.30.70.330">
    <property type="match status" value="1"/>
</dbReference>
<feature type="domain" description="RRM" evidence="3">
    <location>
        <begin position="148"/>
        <end position="233"/>
    </location>
</feature>
<evidence type="ECO:0000259" key="3">
    <source>
        <dbReference type="PROSITE" id="PS50102"/>
    </source>
</evidence>
<feature type="compositionally biased region" description="Polar residues" evidence="2">
    <location>
        <begin position="233"/>
        <end position="253"/>
    </location>
</feature>
<feature type="region of interest" description="Disordered" evidence="2">
    <location>
        <begin position="233"/>
        <end position="262"/>
    </location>
</feature>
<feature type="region of interest" description="Disordered" evidence="2">
    <location>
        <begin position="1"/>
        <end position="135"/>
    </location>
</feature>
<dbReference type="SUPFAM" id="SSF54928">
    <property type="entry name" value="RNA-binding domain, RBD"/>
    <property type="match status" value="1"/>
</dbReference>
<comment type="caution">
    <text evidence="4">The sequence shown here is derived from an EMBL/GenBank/DDBJ whole genome shotgun (WGS) entry which is preliminary data.</text>
</comment>
<dbReference type="Proteomes" id="UP001150062">
    <property type="component" value="Unassembled WGS sequence"/>
</dbReference>
<protein>
    <recommendedName>
        <fullName evidence="3">RRM domain-containing protein</fullName>
    </recommendedName>
</protein>
<dbReference type="InterPro" id="IPR012677">
    <property type="entry name" value="Nucleotide-bd_a/b_plait_sf"/>
</dbReference>
<evidence type="ECO:0000256" key="2">
    <source>
        <dbReference type="SAM" id="MobiDB-lite"/>
    </source>
</evidence>